<gene>
    <name evidence="2" type="ORF">TNIN_309801</name>
</gene>
<evidence type="ECO:0000313" key="3">
    <source>
        <dbReference type="Proteomes" id="UP000886998"/>
    </source>
</evidence>
<keyword evidence="3" id="KW-1185">Reference proteome</keyword>
<protein>
    <submittedName>
        <fullName evidence="2">Uncharacterized protein</fullName>
    </submittedName>
</protein>
<accession>A0A8X6XLU8</accession>
<dbReference type="Proteomes" id="UP000886998">
    <property type="component" value="Unassembled WGS sequence"/>
</dbReference>
<feature type="region of interest" description="Disordered" evidence="1">
    <location>
        <begin position="1"/>
        <end position="50"/>
    </location>
</feature>
<dbReference type="OrthoDB" id="6412198at2759"/>
<dbReference type="AlphaFoldDB" id="A0A8X6XLU8"/>
<reference evidence="2" key="1">
    <citation type="submission" date="2020-08" db="EMBL/GenBank/DDBJ databases">
        <title>Multicomponent nature underlies the extraordinary mechanical properties of spider dragline silk.</title>
        <authorList>
            <person name="Kono N."/>
            <person name="Nakamura H."/>
            <person name="Mori M."/>
            <person name="Yoshida Y."/>
            <person name="Ohtoshi R."/>
            <person name="Malay A.D."/>
            <person name="Moran D.A.P."/>
            <person name="Tomita M."/>
            <person name="Numata K."/>
            <person name="Arakawa K."/>
        </authorList>
    </citation>
    <scope>NUCLEOTIDE SEQUENCE</scope>
</reference>
<sequence>MIPSAAPTQPLHHYSPNPRPRLRRRNRGRENGKVKVMRRMRGERADKDADNLSAPSLLSLAKAPGRRKSSLQRVVPLHEMISYVHSNKPIPKSHPSGDIERDTRLPNRLHHQSVPEGNPIHPRKQILSAGAVRPPPLHPGVLTGGHSLIVCNCPSATPSPPLPCSVHPSSFHPVECVVPDRLELQVVFVIERRVLF</sequence>
<comment type="caution">
    <text evidence="2">The sequence shown here is derived from an EMBL/GenBank/DDBJ whole genome shotgun (WGS) entry which is preliminary data.</text>
</comment>
<evidence type="ECO:0000256" key="1">
    <source>
        <dbReference type="SAM" id="MobiDB-lite"/>
    </source>
</evidence>
<feature type="compositionally biased region" description="Basic and acidic residues" evidence="1">
    <location>
        <begin position="40"/>
        <end position="50"/>
    </location>
</feature>
<dbReference type="EMBL" id="BMAV01010928">
    <property type="protein sequence ID" value="GFY56363.1"/>
    <property type="molecule type" value="Genomic_DNA"/>
</dbReference>
<name>A0A8X6XLU8_9ARAC</name>
<organism evidence="2 3">
    <name type="scientific">Trichonephila inaurata madagascariensis</name>
    <dbReference type="NCBI Taxonomy" id="2747483"/>
    <lineage>
        <taxon>Eukaryota</taxon>
        <taxon>Metazoa</taxon>
        <taxon>Ecdysozoa</taxon>
        <taxon>Arthropoda</taxon>
        <taxon>Chelicerata</taxon>
        <taxon>Arachnida</taxon>
        <taxon>Araneae</taxon>
        <taxon>Araneomorphae</taxon>
        <taxon>Entelegynae</taxon>
        <taxon>Araneoidea</taxon>
        <taxon>Nephilidae</taxon>
        <taxon>Trichonephila</taxon>
        <taxon>Trichonephila inaurata</taxon>
    </lineage>
</organism>
<proteinExistence type="predicted"/>
<evidence type="ECO:0000313" key="2">
    <source>
        <dbReference type="EMBL" id="GFY56363.1"/>
    </source>
</evidence>